<dbReference type="SUPFAM" id="SSF49344">
    <property type="entry name" value="CBD9-like"/>
    <property type="match status" value="1"/>
</dbReference>
<protein>
    <recommendedName>
        <fullName evidence="1">Carbohydrate-binding domain-containing protein</fullName>
    </recommendedName>
</protein>
<proteinExistence type="predicted"/>
<dbReference type="RefSeq" id="WP_130599192.1">
    <property type="nucleotide sequence ID" value="NZ_CP034759.1"/>
</dbReference>
<organism evidence="2 3">
    <name type="scientific">Litorilituus sediminis</name>
    <dbReference type="NCBI Taxonomy" id="718192"/>
    <lineage>
        <taxon>Bacteria</taxon>
        <taxon>Pseudomonadati</taxon>
        <taxon>Pseudomonadota</taxon>
        <taxon>Gammaproteobacteria</taxon>
        <taxon>Alteromonadales</taxon>
        <taxon>Colwelliaceae</taxon>
        <taxon>Litorilituus</taxon>
    </lineage>
</organism>
<dbReference type="Gene3D" id="2.60.40.1190">
    <property type="match status" value="1"/>
</dbReference>
<dbReference type="GO" id="GO:0004553">
    <property type="term" value="F:hydrolase activity, hydrolyzing O-glycosyl compounds"/>
    <property type="evidence" value="ECO:0007669"/>
    <property type="project" value="InterPro"/>
</dbReference>
<dbReference type="OrthoDB" id="9801646at2"/>
<dbReference type="InterPro" id="IPR010502">
    <property type="entry name" value="Carb-bd_dom_fam9"/>
</dbReference>
<evidence type="ECO:0000313" key="2">
    <source>
        <dbReference type="EMBL" id="QBG34717.1"/>
    </source>
</evidence>
<dbReference type="GO" id="GO:0016052">
    <property type="term" value="P:carbohydrate catabolic process"/>
    <property type="evidence" value="ECO:0007669"/>
    <property type="project" value="InterPro"/>
</dbReference>
<dbReference type="EMBL" id="CP034759">
    <property type="protein sequence ID" value="QBG34717.1"/>
    <property type="molecule type" value="Genomic_DNA"/>
</dbReference>
<dbReference type="GO" id="GO:0030246">
    <property type="term" value="F:carbohydrate binding"/>
    <property type="evidence" value="ECO:0007669"/>
    <property type="project" value="InterPro"/>
</dbReference>
<gene>
    <name evidence="2" type="ORF">EMK97_02670</name>
</gene>
<dbReference type="AlphaFoldDB" id="A0A4P6P5K8"/>
<dbReference type="Proteomes" id="UP000290244">
    <property type="component" value="Chromosome"/>
</dbReference>
<dbReference type="KEGG" id="lsd:EMK97_02670"/>
<reference evidence="2 3" key="1">
    <citation type="submission" date="2018-12" db="EMBL/GenBank/DDBJ databases">
        <title>Complete genome of Litorilituus sediminis.</title>
        <authorList>
            <person name="Liu A."/>
            <person name="Rong J."/>
        </authorList>
    </citation>
    <scope>NUCLEOTIDE SEQUENCE [LARGE SCALE GENOMIC DNA]</scope>
    <source>
        <strain evidence="2 3">JCM 17549</strain>
    </source>
</reference>
<evidence type="ECO:0000259" key="1">
    <source>
        <dbReference type="Pfam" id="PF16011"/>
    </source>
</evidence>
<dbReference type="Pfam" id="PF16011">
    <property type="entry name" value="CBM9_2"/>
    <property type="match status" value="1"/>
</dbReference>
<dbReference type="CDD" id="cd09620">
    <property type="entry name" value="CBM9_like_3"/>
    <property type="match status" value="1"/>
</dbReference>
<evidence type="ECO:0000313" key="3">
    <source>
        <dbReference type="Proteomes" id="UP000290244"/>
    </source>
</evidence>
<feature type="domain" description="Carbohydrate-binding" evidence="1">
    <location>
        <begin position="19"/>
        <end position="208"/>
    </location>
</feature>
<name>A0A4P6P5K8_9GAMM</name>
<accession>A0A4P6P5K8</accession>
<sequence length="210" mass="24042">MKNYTVTTLKQAYPNWQAIPSLVIDSYPWYQTGLKQKTAIKLAANEDNLFIHIHAEDKYSVAKQTELNHMLICEDSCVEFFFSPSGILGSAYINLEVNCCGTLHIAYGPDRNYREFISLAQAALIKRTSSIKSPVKSAQSDDTDWQIEITLPFSVIEQITQSCVNRDKWFANFYRCGGDTEPQYAVWNPIDVAEPDYHRPEHFGELNFQQ</sequence>
<keyword evidence="3" id="KW-1185">Reference proteome</keyword>